<feature type="domain" description="GGDEF" evidence="4">
    <location>
        <begin position="294"/>
        <end position="426"/>
    </location>
</feature>
<dbReference type="FunFam" id="3.30.70.270:FF:000001">
    <property type="entry name" value="Diguanylate cyclase domain protein"/>
    <property type="match status" value="1"/>
</dbReference>
<organism evidence="5 6">
    <name type="scientific">Aquitalea magnusonii</name>
    <dbReference type="NCBI Taxonomy" id="332411"/>
    <lineage>
        <taxon>Bacteria</taxon>
        <taxon>Pseudomonadati</taxon>
        <taxon>Pseudomonadota</taxon>
        <taxon>Betaproteobacteria</taxon>
        <taxon>Neisseriales</taxon>
        <taxon>Chromobacteriaceae</taxon>
        <taxon>Aquitalea</taxon>
    </lineage>
</organism>
<protein>
    <recommendedName>
        <fullName evidence="1">diguanylate cyclase</fullName>
        <ecNumber evidence="1">2.7.7.65</ecNumber>
    </recommendedName>
</protein>
<dbReference type="NCBIfam" id="TIGR00254">
    <property type="entry name" value="GGDEF"/>
    <property type="match status" value="1"/>
</dbReference>
<dbReference type="PROSITE" id="PS50887">
    <property type="entry name" value="GGDEF"/>
    <property type="match status" value="1"/>
</dbReference>
<evidence type="ECO:0000313" key="5">
    <source>
        <dbReference type="EMBL" id="BBF85883.1"/>
    </source>
</evidence>
<keyword evidence="3" id="KW-1133">Transmembrane helix</keyword>
<feature type="transmembrane region" description="Helical" evidence="3">
    <location>
        <begin position="192"/>
        <end position="211"/>
    </location>
</feature>
<keyword evidence="6" id="KW-1185">Reference proteome</keyword>
<dbReference type="SUPFAM" id="SSF55073">
    <property type="entry name" value="Nucleotide cyclase"/>
    <property type="match status" value="1"/>
</dbReference>
<keyword evidence="3" id="KW-0812">Transmembrane</keyword>
<evidence type="ECO:0000256" key="3">
    <source>
        <dbReference type="SAM" id="Phobius"/>
    </source>
</evidence>
<dbReference type="STRING" id="332411.VI06_01950"/>
<evidence type="ECO:0000256" key="2">
    <source>
        <dbReference type="ARBA" id="ARBA00034247"/>
    </source>
</evidence>
<feature type="transmembrane region" description="Helical" evidence="3">
    <location>
        <begin position="105"/>
        <end position="127"/>
    </location>
</feature>
<dbReference type="EMBL" id="AP018823">
    <property type="protein sequence ID" value="BBF85883.1"/>
    <property type="molecule type" value="Genomic_DNA"/>
</dbReference>
<evidence type="ECO:0000256" key="1">
    <source>
        <dbReference type="ARBA" id="ARBA00012528"/>
    </source>
</evidence>
<dbReference type="KEGG" id="amah:DLM_2268"/>
<dbReference type="AlphaFoldDB" id="A0A3G9GGB6"/>
<dbReference type="CDD" id="cd01949">
    <property type="entry name" value="GGDEF"/>
    <property type="match status" value="1"/>
</dbReference>
<dbReference type="GO" id="GO:0052621">
    <property type="term" value="F:diguanylate cyclase activity"/>
    <property type="evidence" value="ECO:0007669"/>
    <property type="project" value="UniProtKB-EC"/>
</dbReference>
<feature type="transmembrane region" description="Helical" evidence="3">
    <location>
        <begin position="158"/>
        <end position="180"/>
    </location>
</feature>
<accession>A0A3G9GGB6</accession>
<dbReference type="InterPro" id="IPR000160">
    <property type="entry name" value="GGDEF_dom"/>
</dbReference>
<dbReference type="PANTHER" id="PTHR45138">
    <property type="entry name" value="REGULATORY COMPONENTS OF SENSORY TRANSDUCTION SYSTEM"/>
    <property type="match status" value="1"/>
</dbReference>
<feature type="transmembrane region" description="Helical" evidence="3">
    <location>
        <begin position="134"/>
        <end position="152"/>
    </location>
</feature>
<dbReference type="GO" id="GO:0043709">
    <property type="term" value="P:cell adhesion involved in single-species biofilm formation"/>
    <property type="evidence" value="ECO:0007669"/>
    <property type="project" value="TreeGrafter"/>
</dbReference>
<feature type="transmembrane region" description="Helical" evidence="3">
    <location>
        <begin position="231"/>
        <end position="252"/>
    </location>
</feature>
<feature type="transmembrane region" description="Helical" evidence="3">
    <location>
        <begin position="80"/>
        <end position="99"/>
    </location>
</feature>
<dbReference type="GO" id="GO:0005886">
    <property type="term" value="C:plasma membrane"/>
    <property type="evidence" value="ECO:0007669"/>
    <property type="project" value="TreeGrafter"/>
</dbReference>
<dbReference type="EC" id="2.7.7.65" evidence="1"/>
<reference evidence="6" key="3">
    <citation type="journal article" date="2017" name="Plant Physiol. Biochem.">
        <title>Differential oxidative and antioxidative response of duckweed Lemna minor toward plant growth promoting/inhibiting bacteria.</title>
        <authorList>
            <person name="Ishizawa H."/>
            <person name="Kuroda M."/>
            <person name="Morikawa M."/>
            <person name="Ike M."/>
        </authorList>
    </citation>
    <scope>NUCLEOTIDE SEQUENCE [LARGE SCALE GENOMIC DNA]</scope>
    <source>
        <strain evidence="6">H3</strain>
    </source>
</reference>
<sequence>MLMSAVIFGIKLNCIPRSWLSLPARRRDRLLKPVLILIMTIDPVLVLAPIFLTTELLSLALCMALASLRRSGLPGAREWLLANVAVVIYLPLLGLRGLIPDSISIVVANGILALSVALYYAGCAYFLGQPARWNWLLGGALLQVLAVTYWRYGNDSLPMRVMAISAYSAAVCTATAYLMLKHYRGRRSSVHYRLLTVLACVFALTQLVRSVYFYTLHPAPTNIMLASGWNIMLLCLGAAIMPALSMAAVLMLHESLQTEAENAANRDFMTGALSRKHLFTIGQQQILHAAATHQPLTLLLIDLDHFKAINDTYGHAAGDEVLRAFADMVRGHLRSRDALGRLGGEEFAIMLPDTTVEAAWQVAERLRQQAQQHLVCSSFGHCRYSISIGVAGWHGGESFDQLCRRADQALYEAKNHGRNRVHVSPGISAAVAG</sequence>
<dbReference type="InterPro" id="IPR050469">
    <property type="entry name" value="Diguanylate_Cyclase"/>
</dbReference>
<dbReference type="Pfam" id="PF00990">
    <property type="entry name" value="GGDEF"/>
    <property type="match status" value="1"/>
</dbReference>
<reference evidence="5 6" key="2">
    <citation type="journal article" date="2017" name="Genome Announc.">
        <title>Draft genome sequence of Aquitalea magnusonii strain H3, a plant growth-promoting bacterium of duckweed Lemna minor.</title>
        <authorList>
            <person name="Ishizawa H."/>
            <person name="Kuroda M."/>
            <person name="Ike M."/>
        </authorList>
    </citation>
    <scope>NUCLEOTIDE SEQUENCE [LARGE SCALE GENOMIC DNA]</scope>
    <source>
        <strain evidence="5 6">H3</strain>
    </source>
</reference>
<dbReference type="PANTHER" id="PTHR45138:SF9">
    <property type="entry name" value="DIGUANYLATE CYCLASE DGCM-RELATED"/>
    <property type="match status" value="1"/>
</dbReference>
<dbReference type="GO" id="GO:1902201">
    <property type="term" value="P:negative regulation of bacterial-type flagellum-dependent cell motility"/>
    <property type="evidence" value="ECO:0007669"/>
    <property type="project" value="TreeGrafter"/>
</dbReference>
<keyword evidence="3" id="KW-0472">Membrane</keyword>
<proteinExistence type="predicted"/>
<evidence type="ECO:0000259" key="4">
    <source>
        <dbReference type="PROSITE" id="PS50887"/>
    </source>
</evidence>
<feature type="transmembrane region" description="Helical" evidence="3">
    <location>
        <begin position="35"/>
        <end position="68"/>
    </location>
</feature>
<name>A0A3G9GGB6_9NEIS</name>
<dbReference type="InterPro" id="IPR029787">
    <property type="entry name" value="Nucleotide_cyclase"/>
</dbReference>
<dbReference type="Proteomes" id="UP000198290">
    <property type="component" value="Chromosome"/>
</dbReference>
<reference evidence="6" key="1">
    <citation type="journal article" date="2017" name="Biotechnol. Biofuels">
        <title>Evaluation of environmental bacterial communities as a factor affecting the growth of duckweed Lemna minor.</title>
        <authorList>
            <person name="Ishizawa H."/>
            <person name="Kuroda M."/>
            <person name="Morikawa M."/>
            <person name="Ike M."/>
        </authorList>
    </citation>
    <scope>NUCLEOTIDE SEQUENCE [LARGE SCALE GENOMIC DNA]</scope>
    <source>
        <strain evidence="6">H3</strain>
    </source>
</reference>
<dbReference type="InterPro" id="IPR043128">
    <property type="entry name" value="Rev_trsase/Diguanyl_cyclase"/>
</dbReference>
<dbReference type="Gene3D" id="3.30.70.270">
    <property type="match status" value="1"/>
</dbReference>
<gene>
    <name evidence="5" type="ORF">DLM_2268</name>
</gene>
<evidence type="ECO:0000313" key="6">
    <source>
        <dbReference type="Proteomes" id="UP000198290"/>
    </source>
</evidence>
<dbReference type="SMART" id="SM00267">
    <property type="entry name" value="GGDEF"/>
    <property type="match status" value="1"/>
</dbReference>
<comment type="catalytic activity">
    <reaction evidence="2">
        <text>2 GTP = 3',3'-c-di-GMP + 2 diphosphate</text>
        <dbReference type="Rhea" id="RHEA:24898"/>
        <dbReference type="ChEBI" id="CHEBI:33019"/>
        <dbReference type="ChEBI" id="CHEBI:37565"/>
        <dbReference type="ChEBI" id="CHEBI:58805"/>
        <dbReference type="EC" id="2.7.7.65"/>
    </reaction>
</comment>